<sequence length="212" mass="24718">MNIYQLKKQLPLSVFTHDMIADILKETHVNVNDKIMKFVKNNELIRLKKGVYCFSKEYRDTPLDLISISVMLYAPSYVSFEYALSYHGMIPERVEEITCATIKNNKLFETQIGRFSYKKIPEKAYSLGIEWLYDEKFGGRFIASAEKALCDKIRYDKGIGTLTQKSMITYLKEDLRIDLDFELDNQLIEKIAKAYKSKNLRTLAQVIRKGKI</sequence>
<dbReference type="AlphaFoldDB" id="A0A5R8XY71"/>
<gene>
    <name evidence="1" type="ORF">FDK22_11285</name>
</gene>
<organism evidence="1 2">
    <name type="scientific">Arcobacter arenosus</name>
    <dbReference type="NCBI Taxonomy" id="2576037"/>
    <lineage>
        <taxon>Bacteria</taxon>
        <taxon>Pseudomonadati</taxon>
        <taxon>Campylobacterota</taxon>
        <taxon>Epsilonproteobacteria</taxon>
        <taxon>Campylobacterales</taxon>
        <taxon>Arcobacteraceae</taxon>
        <taxon>Arcobacter</taxon>
    </lineage>
</organism>
<evidence type="ECO:0000313" key="2">
    <source>
        <dbReference type="Proteomes" id="UP000308901"/>
    </source>
</evidence>
<keyword evidence="2" id="KW-1185">Reference proteome</keyword>
<evidence type="ECO:0000313" key="1">
    <source>
        <dbReference type="EMBL" id="TLP36826.1"/>
    </source>
</evidence>
<dbReference type="OrthoDB" id="8295691at2"/>
<evidence type="ECO:0008006" key="3">
    <source>
        <dbReference type="Google" id="ProtNLM"/>
    </source>
</evidence>
<name>A0A5R8XY71_9BACT</name>
<reference evidence="1 2" key="1">
    <citation type="submission" date="2019-05" db="EMBL/GenBank/DDBJ databases">
        <title>Arcobacter sp. nov., isolated from sea sediment.</title>
        <authorList>
            <person name="Kim W."/>
        </authorList>
    </citation>
    <scope>NUCLEOTIDE SEQUENCE [LARGE SCALE GENOMIC DNA]</scope>
    <source>
        <strain evidence="1 2">CAU 1517</strain>
    </source>
</reference>
<dbReference type="EMBL" id="VANU01000005">
    <property type="protein sequence ID" value="TLP36826.1"/>
    <property type="molecule type" value="Genomic_DNA"/>
</dbReference>
<accession>A0A5R8XY71</accession>
<proteinExistence type="predicted"/>
<protein>
    <recommendedName>
        <fullName evidence="3">Transcriptional regulator, AbiEi antitoxin, Type IV TA system</fullName>
    </recommendedName>
</protein>
<comment type="caution">
    <text evidence="1">The sequence shown here is derived from an EMBL/GenBank/DDBJ whole genome shotgun (WGS) entry which is preliminary data.</text>
</comment>
<dbReference type="RefSeq" id="WP_138153081.1">
    <property type="nucleotide sequence ID" value="NZ_CBDDKQ010000003.1"/>
</dbReference>
<dbReference type="Proteomes" id="UP000308901">
    <property type="component" value="Unassembled WGS sequence"/>
</dbReference>